<evidence type="ECO:0000313" key="2">
    <source>
        <dbReference type="EMBL" id="GJN32483.1"/>
    </source>
</evidence>
<comment type="caution">
    <text evidence="2">The sequence shown here is derived from an EMBL/GenBank/DDBJ whole genome shotgun (WGS) entry which is preliminary data.</text>
</comment>
<evidence type="ECO:0000256" key="1">
    <source>
        <dbReference type="SAM" id="MobiDB-lite"/>
    </source>
</evidence>
<reference evidence="2" key="1">
    <citation type="journal article" date="2018" name="DNA Res.">
        <title>Multiple hybrid de novo genome assembly of finger millet, an orphan allotetraploid crop.</title>
        <authorList>
            <person name="Hatakeyama M."/>
            <person name="Aluri S."/>
            <person name="Balachadran M.T."/>
            <person name="Sivarajan S.R."/>
            <person name="Patrignani A."/>
            <person name="Gruter S."/>
            <person name="Poveda L."/>
            <person name="Shimizu-Inatsugi R."/>
            <person name="Baeten J."/>
            <person name="Francoijs K.J."/>
            <person name="Nataraja K.N."/>
            <person name="Reddy Y.A.N."/>
            <person name="Phadnis S."/>
            <person name="Ravikumar R.L."/>
            <person name="Schlapbach R."/>
            <person name="Sreeman S.M."/>
            <person name="Shimizu K.K."/>
        </authorList>
    </citation>
    <scope>NUCLEOTIDE SEQUENCE</scope>
</reference>
<evidence type="ECO:0000313" key="3">
    <source>
        <dbReference type="Proteomes" id="UP001054889"/>
    </source>
</evidence>
<feature type="region of interest" description="Disordered" evidence="1">
    <location>
        <begin position="15"/>
        <end position="51"/>
    </location>
</feature>
<dbReference type="EMBL" id="BQKI01000084">
    <property type="protein sequence ID" value="GJN32483.1"/>
    <property type="molecule type" value="Genomic_DNA"/>
</dbReference>
<protein>
    <submittedName>
        <fullName evidence="2">Uncharacterized protein</fullName>
    </submittedName>
</protein>
<keyword evidence="3" id="KW-1185">Reference proteome</keyword>
<feature type="compositionally biased region" description="Low complexity" evidence="1">
    <location>
        <begin position="15"/>
        <end position="36"/>
    </location>
</feature>
<sequence length="343" mass="36275">MKQTTSLFRSVSASFTSPTSTTSAPPRASSASISVPKEPTQAAAAASSSLDIEHSHIDDDAPANCSTKCLSRALDGMVLAEVCDGVKEVVLIFASAAIMPTTTTVESTNTNLDATSTCSTKWLNGTIDIGTRTPATVDADTKESSLISVRAAATTSRITNLHSTTNLGGDKDTTTGSTSVQIPSSTSTVSIEPVLNVVMAAAMPLAIDVVLGDNGKEVPTTCLMEVLNLPMDGATPVLVYTIIEKRIIDTGYVASLSTKCMFKDNKLGTPPHDCSNSQCHMWQLNSGEPAIVTPAPWPSFNKCGGHLRNRELVWLWKPPWSYQPWQSIKYVPASALGKPLEGS</sequence>
<gene>
    <name evidence="2" type="primary">gb20997</name>
    <name evidence="2" type="ORF">PR202_gb20997</name>
</gene>
<name>A0AAV5FCV1_ELECO</name>
<reference evidence="2" key="2">
    <citation type="submission" date="2021-12" db="EMBL/GenBank/DDBJ databases">
        <title>Resequencing data analysis of finger millet.</title>
        <authorList>
            <person name="Hatakeyama M."/>
            <person name="Aluri S."/>
            <person name="Balachadran M.T."/>
            <person name="Sivarajan S.R."/>
            <person name="Poveda L."/>
            <person name="Shimizu-Inatsugi R."/>
            <person name="Schlapbach R."/>
            <person name="Sreeman S.M."/>
            <person name="Shimizu K.K."/>
        </authorList>
    </citation>
    <scope>NUCLEOTIDE SEQUENCE</scope>
</reference>
<accession>A0AAV5FCV1</accession>
<feature type="region of interest" description="Disordered" evidence="1">
    <location>
        <begin position="162"/>
        <end position="183"/>
    </location>
</feature>
<dbReference type="AlphaFoldDB" id="A0AAV5FCV1"/>
<dbReference type="Proteomes" id="UP001054889">
    <property type="component" value="Unassembled WGS sequence"/>
</dbReference>
<organism evidence="2 3">
    <name type="scientific">Eleusine coracana subsp. coracana</name>
    <dbReference type="NCBI Taxonomy" id="191504"/>
    <lineage>
        <taxon>Eukaryota</taxon>
        <taxon>Viridiplantae</taxon>
        <taxon>Streptophyta</taxon>
        <taxon>Embryophyta</taxon>
        <taxon>Tracheophyta</taxon>
        <taxon>Spermatophyta</taxon>
        <taxon>Magnoliopsida</taxon>
        <taxon>Liliopsida</taxon>
        <taxon>Poales</taxon>
        <taxon>Poaceae</taxon>
        <taxon>PACMAD clade</taxon>
        <taxon>Chloridoideae</taxon>
        <taxon>Cynodonteae</taxon>
        <taxon>Eleusininae</taxon>
        <taxon>Eleusine</taxon>
    </lineage>
</organism>
<proteinExistence type="predicted"/>